<feature type="region of interest" description="Disordered" evidence="4">
    <location>
        <begin position="331"/>
        <end position="363"/>
    </location>
</feature>
<organism evidence="6 7">
    <name type="scientific">Pseudonocardia xishanensis</name>
    <dbReference type="NCBI Taxonomy" id="630995"/>
    <lineage>
        <taxon>Bacteria</taxon>
        <taxon>Bacillati</taxon>
        <taxon>Actinomycetota</taxon>
        <taxon>Actinomycetes</taxon>
        <taxon>Pseudonocardiales</taxon>
        <taxon>Pseudonocardiaceae</taxon>
        <taxon>Pseudonocardia</taxon>
    </lineage>
</organism>
<keyword evidence="1" id="KW-0805">Transcription regulation</keyword>
<dbReference type="InterPro" id="IPR000843">
    <property type="entry name" value="HTH_LacI"/>
</dbReference>
<dbReference type="Gene3D" id="1.10.260.40">
    <property type="entry name" value="lambda repressor-like DNA-binding domains"/>
    <property type="match status" value="1"/>
</dbReference>
<dbReference type="InterPro" id="IPR028082">
    <property type="entry name" value="Peripla_BP_I"/>
</dbReference>
<dbReference type="Proteomes" id="UP001501598">
    <property type="component" value="Unassembled WGS sequence"/>
</dbReference>
<sequence length="363" mass="38335">MTQEPPTRPRRATLADVAARAGVSVPLVSIVMRDVPGASDATRERVKKAADELGYRPDSRARMLRSSRTQLIGVVFGVQHPFHGDLVSGLYSAADAAGYELALSAVTPGRNEERAVASLLQDRCEALILLGPTLPTTELANLADRMPVLVVARPVRSRVVDVVRTDDAAGIQLAVDHLAELGHSRIAHIDGGRAPGAAERRRGYREALDRHGLDDALILPGGLTEDDGAAAARRLLAASPRPTAVTVFNDRCATGVLDVLRREGVSVPGEMSVVGFDDSSLARLSHVALTTVAQDAERITALAVSRVIARLDGHPAPDEREQVIAPHLVVRSTTAPPRPGLRRPAGPHPACDAGPLPLPGPLG</sequence>
<evidence type="ECO:0000256" key="1">
    <source>
        <dbReference type="ARBA" id="ARBA00023015"/>
    </source>
</evidence>
<reference evidence="7" key="1">
    <citation type="journal article" date="2019" name="Int. J. Syst. Evol. Microbiol.">
        <title>The Global Catalogue of Microorganisms (GCM) 10K type strain sequencing project: providing services to taxonomists for standard genome sequencing and annotation.</title>
        <authorList>
            <consortium name="The Broad Institute Genomics Platform"/>
            <consortium name="The Broad Institute Genome Sequencing Center for Infectious Disease"/>
            <person name="Wu L."/>
            <person name="Ma J."/>
        </authorList>
    </citation>
    <scope>NUCLEOTIDE SEQUENCE [LARGE SCALE GENOMIC DNA]</scope>
    <source>
        <strain evidence="7">JCM 17906</strain>
    </source>
</reference>
<dbReference type="Gene3D" id="3.40.50.2300">
    <property type="match status" value="2"/>
</dbReference>
<dbReference type="PANTHER" id="PTHR30146:SF153">
    <property type="entry name" value="LACTOSE OPERON REPRESSOR"/>
    <property type="match status" value="1"/>
</dbReference>
<evidence type="ECO:0000256" key="3">
    <source>
        <dbReference type="ARBA" id="ARBA00023163"/>
    </source>
</evidence>
<evidence type="ECO:0000256" key="4">
    <source>
        <dbReference type="SAM" id="MobiDB-lite"/>
    </source>
</evidence>
<dbReference type="GO" id="GO:0003677">
    <property type="term" value="F:DNA binding"/>
    <property type="evidence" value="ECO:0007669"/>
    <property type="project" value="UniProtKB-KW"/>
</dbReference>
<dbReference type="InterPro" id="IPR010982">
    <property type="entry name" value="Lambda_DNA-bd_dom_sf"/>
</dbReference>
<dbReference type="RefSeq" id="WP_345414887.1">
    <property type="nucleotide sequence ID" value="NZ_BAABGT010000027.1"/>
</dbReference>
<evidence type="ECO:0000256" key="2">
    <source>
        <dbReference type="ARBA" id="ARBA00023125"/>
    </source>
</evidence>
<protein>
    <submittedName>
        <fullName evidence="6">LacI family DNA-binding transcriptional regulator</fullName>
    </submittedName>
</protein>
<dbReference type="PROSITE" id="PS50932">
    <property type="entry name" value="HTH_LACI_2"/>
    <property type="match status" value="1"/>
</dbReference>
<dbReference type="CDD" id="cd01392">
    <property type="entry name" value="HTH_LacI"/>
    <property type="match status" value="1"/>
</dbReference>
<proteinExistence type="predicted"/>
<dbReference type="SUPFAM" id="SSF47413">
    <property type="entry name" value="lambda repressor-like DNA-binding domains"/>
    <property type="match status" value="1"/>
</dbReference>
<evidence type="ECO:0000313" key="7">
    <source>
        <dbReference type="Proteomes" id="UP001501598"/>
    </source>
</evidence>
<keyword evidence="2 6" id="KW-0238">DNA-binding</keyword>
<dbReference type="SMART" id="SM00354">
    <property type="entry name" value="HTH_LACI"/>
    <property type="match status" value="1"/>
</dbReference>
<dbReference type="EMBL" id="BAABGT010000027">
    <property type="protein sequence ID" value="GAA4543085.1"/>
    <property type="molecule type" value="Genomic_DNA"/>
</dbReference>
<dbReference type="Pfam" id="PF13377">
    <property type="entry name" value="Peripla_BP_3"/>
    <property type="match status" value="1"/>
</dbReference>
<dbReference type="InterPro" id="IPR046335">
    <property type="entry name" value="LacI/GalR-like_sensor"/>
</dbReference>
<feature type="domain" description="HTH lacI-type" evidence="5">
    <location>
        <begin position="12"/>
        <end position="66"/>
    </location>
</feature>
<comment type="caution">
    <text evidence="6">The sequence shown here is derived from an EMBL/GenBank/DDBJ whole genome shotgun (WGS) entry which is preliminary data.</text>
</comment>
<name>A0ABP8RMR9_9PSEU</name>
<dbReference type="CDD" id="cd06267">
    <property type="entry name" value="PBP1_LacI_sugar_binding-like"/>
    <property type="match status" value="1"/>
</dbReference>
<gene>
    <name evidence="6" type="ORF">GCM10023175_19330</name>
</gene>
<evidence type="ECO:0000259" key="5">
    <source>
        <dbReference type="PROSITE" id="PS50932"/>
    </source>
</evidence>
<dbReference type="PANTHER" id="PTHR30146">
    <property type="entry name" value="LACI-RELATED TRANSCRIPTIONAL REPRESSOR"/>
    <property type="match status" value="1"/>
</dbReference>
<keyword evidence="7" id="KW-1185">Reference proteome</keyword>
<evidence type="ECO:0000313" key="6">
    <source>
        <dbReference type="EMBL" id="GAA4543085.1"/>
    </source>
</evidence>
<dbReference type="Pfam" id="PF00356">
    <property type="entry name" value="LacI"/>
    <property type="match status" value="1"/>
</dbReference>
<accession>A0ABP8RMR9</accession>
<dbReference type="SUPFAM" id="SSF53822">
    <property type="entry name" value="Periplasmic binding protein-like I"/>
    <property type="match status" value="1"/>
</dbReference>
<keyword evidence="3" id="KW-0804">Transcription</keyword>